<evidence type="ECO:0000313" key="2">
    <source>
        <dbReference type="Proteomes" id="UP000266861"/>
    </source>
</evidence>
<dbReference type="AlphaFoldDB" id="A0A397JM39"/>
<dbReference type="EMBL" id="PQFF01000027">
    <property type="protein sequence ID" value="RHZ87878.1"/>
    <property type="molecule type" value="Genomic_DNA"/>
</dbReference>
<dbReference type="STRING" id="1348612.A0A397JM39"/>
<keyword evidence="2" id="KW-1185">Reference proteome</keyword>
<gene>
    <name evidence="1" type="ORF">Glove_29g59</name>
</gene>
<accession>A0A397JM39</accession>
<organism evidence="1 2">
    <name type="scientific">Diversispora epigaea</name>
    <dbReference type="NCBI Taxonomy" id="1348612"/>
    <lineage>
        <taxon>Eukaryota</taxon>
        <taxon>Fungi</taxon>
        <taxon>Fungi incertae sedis</taxon>
        <taxon>Mucoromycota</taxon>
        <taxon>Glomeromycotina</taxon>
        <taxon>Glomeromycetes</taxon>
        <taxon>Diversisporales</taxon>
        <taxon>Diversisporaceae</taxon>
        <taxon>Diversispora</taxon>
    </lineage>
</organism>
<evidence type="ECO:0000313" key="1">
    <source>
        <dbReference type="EMBL" id="RHZ87878.1"/>
    </source>
</evidence>
<name>A0A397JM39_9GLOM</name>
<dbReference type="SUPFAM" id="SSF53732">
    <property type="entry name" value="Aconitase iron-sulfur domain"/>
    <property type="match status" value="1"/>
</dbReference>
<dbReference type="OrthoDB" id="419183at2759"/>
<comment type="caution">
    <text evidence="1">The sequence shown here is derived from an EMBL/GenBank/DDBJ whole genome shotgun (WGS) entry which is preliminary data.</text>
</comment>
<dbReference type="Proteomes" id="UP000266861">
    <property type="component" value="Unassembled WGS sequence"/>
</dbReference>
<sequence length="65" mass="6899">MATEFGGIAGVFEGDEITSALYFCANPDAVYVETHIIDLSKVDSLVALYPSPDGVVPANNMFNSN</sequence>
<reference evidence="1 2" key="1">
    <citation type="submission" date="2018-08" db="EMBL/GenBank/DDBJ databases">
        <title>Genome and evolution of the arbuscular mycorrhizal fungus Diversispora epigaea (formerly Glomus versiforme) and its bacterial endosymbionts.</title>
        <authorList>
            <person name="Sun X."/>
            <person name="Fei Z."/>
            <person name="Harrison M."/>
        </authorList>
    </citation>
    <scope>NUCLEOTIDE SEQUENCE [LARGE SCALE GENOMIC DNA]</scope>
    <source>
        <strain evidence="1 2">IT104</strain>
    </source>
</reference>
<protein>
    <submittedName>
        <fullName evidence="1">Uncharacterized protein</fullName>
    </submittedName>
</protein>
<proteinExistence type="predicted"/>
<dbReference type="InterPro" id="IPR036008">
    <property type="entry name" value="Aconitase_4Fe-4S_dom"/>
</dbReference>